<accession>A0A8J8C9Q4</accession>
<dbReference type="EMBL" id="RKLQ01000006">
    <property type="protein sequence ID" value="MBX0305846.1"/>
    <property type="molecule type" value="Genomic_DNA"/>
</dbReference>
<organism evidence="2 3">
    <name type="scientific">Haloarcula salinisoli</name>
    <dbReference type="NCBI Taxonomy" id="2487746"/>
    <lineage>
        <taxon>Archaea</taxon>
        <taxon>Methanobacteriati</taxon>
        <taxon>Methanobacteriota</taxon>
        <taxon>Stenosarchaea group</taxon>
        <taxon>Halobacteria</taxon>
        <taxon>Halobacteriales</taxon>
        <taxon>Haloarculaceae</taxon>
        <taxon>Haloarcula</taxon>
    </lineage>
</organism>
<feature type="transmembrane region" description="Helical" evidence="1">
    <location>
        <begin position="7"/>
        <end position="26"/>
    </location>
</feature>
<sequence>MPTQTKGSSLGNIAIISTLVDAAMALRRGEHWAAALLLGAAALSTRVSGVGVVASVLVRLLRRFN</sequence>
<feature type="transmembrane region" description="Helical" evidence="1">
    <location>
        <begin position="32"/>
        <end position="61"/>
    </location>
</feature>
<keyword evidence="3" id="KW-1185">Reference proteome</keyword>
<comment type="caution">
    <text evidence="2">The sequence shown here is derived from an EMBL/GenBank/DDBJ whole genome shotgun (WGS) entry which is preliminary data.</text>
</comment>
<dbReference type="AlphaFoldDB" id="A0A8J8C9Q4"/>
<keyword evidence="1" id="KW-0812">Transmembrane</keyword>
<evidence type="ECO:0000313" key="3">
    <source>
        <dbReference type="Proteomes" id="UP000783863"/>
    </source>
</evidence>
<gene>
    <name evidence="2" type="ORF">EGD98_19565</name>
</gene>
<name>A0A8J8C9Q4_9EURY</name>
<proteinExistence type="predicted"/>
<keyword evidence="1" id="KW-1133">Transmembrane helix</keyword>
<evidence type="ECO:0000313" key="2">
    <source>
        <dbReference type="EMBL" id="MBX0305846.1"/>
    </source>
</evidence>
<dbReference type="RefSeq" id="WP_220590041.1">
    <property type="nucleotide sequence ID" value="NZ_RKLQ01000006.1"/>
</dbReference>
<evidence type="ECO:0000256" key="1">
    <source>
        <dbReference type="SAM" id="Phobius"/>
    </source>
</evidence>
<reference evidence="2" key="1">
    <citation type="submission" date="2021-06" db="EMBL/GenBank/DDBJ databases">
        <title>Halomicroarcula sp. F24A a new haloarchaeum isolated from saline soil.</title>
        <authorList>
            <person name="Duran-Viseras A."/>
            <person name="Sanchez-Porro C."/>
            <person name="Ventosa A."/>
        </authorList>
    </citation>
    <scope>NUCLEOTIDE SEQUENCE</scope>
    <source>
        <strain evidence="2">F24A</strain>
    </source>
</reference>
<keyword evidence="1" id="KW-0472">Membrane</keyword>
<dbReference type="Proteomes" id="UP000783863">
    <property type="component" value="Unassembled WGS sequence"/>
</dbReference>
<protein>
    <submittedName>
        <fullName evidence="2">Uncharacterized protein</fullName>
    </submittedName>
</protein>